<dbReference type="Pfam" id="PF08780">
    <property type="entry name" value="NTase_sub_bind"/>
    <property type="match status" value="1"/>
</dbReference>
<dbReference type="RefSeq" id="WP_188927470.1">
    <property type="nucleotide sequence ID" value="NZ_BMIA01000001.1"/>
</dbReference>
<proteinExistence type="predicted"/>
<keyword evidence="2" id="KW-1185">Reference proteome</keyword>
<dbReference type="Proteomes" id="UP000600214">
    <property type="component" value="Unassembled WGS sequence"/>
</dbReference>
<protein>
    <submittedName>
        <fullName evidence="1">Nucleotidyltransferase</fullName>
    </submittedName>
</protein>
<comment type="caution">
    <text evidence="1">The sequence shown here is derived from an EMBL/GenBank/DDBJ whole genome shotgun (WGS) entry which is preliminary data.</text>
</comment>
<dbReference type="EMBL" id="BMIA01000001">
    <property type="protein sequence ID" value="GGH20060.1"/>
    <property type="molecule type" value="Genomic_DNA"/>
</dbReference>
<accession>A0ABQ1YBU0</accession>
<evidence type="ECO:0000313" key="1">
    <source>
        <dbReference type="EMBL" id="GGH20060.1"/>
    </source>
</evidence>
<evidence type="ECO:0000313" key="2">
    <source>
        <dbReference type="Proteomes" id="UP000600214"/>
    </source>
</evidence>
<dbReference type="NCBIfam" id="TIGR01987">
    <property type="entry name" value="HI0074"/>
    <property type="match status" value="1"/>
</dbReference>
<dbReference type="Gene3D" id="1.20.120.330">
    <property type="entry name" value="Nucleotidyltransferases domain 2"/>
    <property type="match status" value="1"/>
</dbReference>
<name>A0ABQ1YBU0_9BACT</name>
<dbReference type="InterPro" id="IPR010235">
    <property type="entry name" value="HepT"/>
</dbReference>
<reference evidence="2" key="1">
    <citation type="journal article" date="2019" name="Int. J. Syst. Evol. Microbiol.">
        <title>The Global Catalogue of Microorganisms (GCM) 10K type strain sequencing project: providing services to taxonomists for standard genome sequencing and annotation.</title>
        <authorList>
            <consortium name="The Broad Institute Genomics Platform"/>
            <consortium name="The Broad Institute Genome Sequencing Center for Infectious Disease"/>
            <person name="Wu L."/>
            <person name="Ma J."/>
        </authorList>
    </citation>
    <scope>NUCLEOTIDE SEQUENCE [LARGE SCALE GENOMIC DNA]</scope>
    <source>
        <strain evidence="2">CGMCC 1.15288</strain>
    </source>
</reference>
<gene>
    <name evidence="1" type="ORF">GCM10007423_00210</name>
</gene>
<sequence>MGEQDIRWEQRFENYKKALKKLGEAVKLDAERPLSELERQGIIQAFEYTHELAWKVMQDFFVYQGNTEIRGPRDATRQAFSADLILDGDNWMEMIKNRNLTSHTYNEEISDEIYTNIIDRFYPLFVKFQETMERIKLQHD</sequence>
<dbReference type="SUPFAM" id="SSF81593">
    <property type="entry name" value="Nucleotidyltransferase substrate binding subunit/domain"/>
    <property type="match status" value="1"/>
</dbReference>
<organism evidence="1 2">
    <name type="scientific">Dyadobacter endophyticus</name>
    <dbReference type="NCBI Taxonomy" id="1749036"/>
    <lineage>
        <taxon>Bacteria</taxon>
        <taxon>Pseudomonadati</taxon>
        <taxon>Bacteroidota</taxon>
        <taxon>Cytophagia</taxon>
        <taxon>Cytophagales</taxon>
        <taxon>Spirosomataceae</taxon>
        <taxon>Dyadobacter</taxon>
    </lineage>
</organism>